<reference evidence="1 2" key="1">
    <citation type="submission" date="2020-02" db="EMBL/GenBank/DDBJ databases">
        <title>A chromosome-scale genome assembly of the black bullhead catfish (Ameiurus melas).</title>
        <authorList>
            <person name="Wen M."/>
            <person name="Zham M."/>
            <person name="Cabau C."/>
            <person name="Klopp C."/>
            <person name="Donnadieu C."/>
            <person name="Roques C."/>
            <person name="Bouchez O."/>
            <person name="Lampietro C."/>
            <person name="Jouanno E."/>
            <person name="Herpin A."/>
            <person name="Louis A."/>
            <person name="Berthelot C."/>
            <person name="Parey E."/>
            <person name="Roest-Crollius H."/>
            <person name="Braasch I."/>
            <person name="Postlethwait J."/>
            <person name="Robinson-Rechavi M."/>
            <person name="Echchiki A."/>
            <person name="Begum T."/>
            <person name="Montfort J."/>
            <person name="Schartl M."/>
            <person name="Bobe J."/>
            <person name="Guiguen Y."/>
        </authorList>
    </citation>
    <scope>NUCLEOTIDE SEQUENCE [LARGE SCALE GENOMIC DNA]</scope>
    <source>
        <strain evidence="1">M_S1</strain>
        <tissue evidence="1">Blood</tissue>
    </source>
</reference>
<evidence type="ECO:0000313" key="2">
    <source>
        <dbReference type="Proteomes" id="UP000593565"/>
    </source>
</evidence>
<comment type="caution">
    <text evidence="1">The sequence shown here is derived from an EMBL/GenBank/DDBJ whole genome shotgun (WGS) entry which is preliminary data.</text>
</comment>
<proteinExistence type="predicted"/>
<sequence>MLRVCFIVASSTFAGSICSRKPLSDSCSARTPPFPLSKHLLLGVTPQPPSSLFQLPSASPNPYTPTNIPSGPLGHFGLVAFFPKAFLKKRVCVVPFFPNRPRPVLHG</sequence>
<gene>
    <name evidence="1" type="ORF">AMELA_G00144910</name>
</gene>
<dbReference type="AlphaFoldDB" id="A0A7J6AFW1"/>
<keyword evidence="2" id="KW-1185">Reference proteome</keyword>
<dbReference type="EMBL" id="JAAGNN010000012">
    <property type="protein sequence ID" value="KAF4081824.1"/>
    <property type="molecule type" value="Genomic_DNA"/>
</dbReference>
<organism evidence="1 2">
    <name type="scientific">Ameiurus melas</name>
    <name type="common">Black bullhead</name>
    <name type="synonym">Silurus melas</name>
    <dbReference type="NCBI Taxonomy" id="219545"/>
    <lineage>
        <taxon>Eukaryota</taxon>
        <taxon>Metazoa</taxon>
        <taxon>Chordata</taxon>
        <taxon>Craniata</taxon>
        <taxon>Vertebrata</taxon>
        <taxon>Euteleostomi</taxon>
        <taxon>Actinopterygii</taxon>
        <taxon>Neopterygii</taxon>
        <taxon>Teleostei</taxon>
        <taxon>Ostariophysi</taxon>
        <taxon>Siluriformes</taxon>
        <taxon>Ictaluridae</taxon>
        <taxon>Ameiurus</taxon>
    </lineage>
</organism>
<protein>
    <submittedName>
        <fullName evidence="1">Uncharacterized protein</fullName>
    </submittedName>
</protein>
<dbReference type="Proteomes" id="UP000593565">
    <property type="component" value="Unassembled WGS sequence"/>
</dbReference>
<evidence type="ECO:0000313" key="1">
    <source>
        <dbReference type="EMBL" id="KAF4081824.1"/>
    </source>
</evidence>
<name>A0A7J6AFW1_AMEME</name>
<accession>A0A7J6AFW1</accession>